<reference evidence="2 3" key="1">
    <citation type="submission" date="2023-11" db="EMBL/GenBank/DDBJ databases">
        <title>MicrobeMod: A computational toolkit for identifying prokaryotic methylation and restriction-modification with nanopore sequencing.</title>
        <authorList>
            <person name="Crits-Christoph A."/>
            <person name="Kang S.C."/>
            <person name="Lee H."/>
            <person name="Ostrov N."/>
        </authorList>
    </citation>
    <scope>NUCLEOTIDE SEQUENCE [LARGE SCALE GENOMIC DNA]</scope>
    <source>
        <strain evidence="2 3">ATCC BAA-2732</strain>
    </source>
</reference>
<evidence type="ECO:0000313" key="2">
    <source>
        <dbReference type="EMBL" id="MDX6017162.1"/>
    </source>
</evidence>
<dbReference type="GeneID" id="88624354"/>
<sequence length="235" mass="25958">MEIVWAREEDLSALGGHVSGRIFSAFVIIKDIPDRAEEMIRTMTDTSWINQLDIVSQKAFQSTTKRTIEKLVKSFFDVANDQITTDFGEYMVSDSAQHVLKDQFNHSKLPLAELLKEKVTGNPGFDFHTETETKLIAYGEAKYSGNSSPYAKALTQINEFIGDKKDDAELIILSKLVSSEATGNAVEGNKAYVAAFSINAAKPEDIMGNVLGSEHVKTLLSFPEVYVIGIKVDAK</sequence>
<organism evidence="2 3">
    <name type="scientific">Shewanella indica</name>
    <dbReference type="NCBI Taxonomy" id="768528"/>
    <lineage>
        <taxon>Bacteria</taxon>
        <taxon>Pseudomonadati</taxon>
        <taxon>Pseudomonadota</taxon>
        <taxon>Gammaproteobacteria</taxon>
        <taxon>Alteromonadales</taxon>
        <taxon>Shewanellaceae</taxon>
        <taxon>Shewanella</taxon>
    </lineage>
</organism>
<dbReference type="InterPro" id="IPR014976">
    <property type="entry name" value="AbpA_HamA_C"/>
</dbReference>
<dbReference type="Pfam" id="PF08878">
    <property type="entry name" value="HamA"/>
    <property type="match status" value="1"/>
</dbReference>
<keyword evidence="3" id="KW-1185">Reference proteome</keyword>
<gene>
    <name evidence="2" type="ORF">SIL79_12560</name>
</gene>
<accession>A0ABU4QCJ8</accession>
<name>A0ABU4QCJ8_9GAMM</name>
<dbReference type="EMBL" id="JAWXXR010000001">
    <property type="protein sequence ID" value="MDX6017162.1"/>
    <property type="molecule type" value="Genomic_DNA"/>
</dbReference>
<dbReference type="RefSeq" id="WP_319619310.1">
    <property type="nucleotide sequence ID" value="NZ_JAWXXR010000001.1"/>
</dbReference>
<feature type="domain" description="Anti-bacteriophage protein A/HamA C-terminal" evidence="1">
    <location>
        <begin position="14"/>
        <end position="180"/>
    </location>
</feature>
<dbReference type="Proteomes" id="UP001272773">
    <property type="component" value="Unassembled WGS sequence"/>
</dbReference>
<evidence type="ECO:0000259" key="1">
    <source>
        <dbReference type="Pfam" id="PF08878"/>
    </source>
</evidence>
<evidence type="ECO:0000313" key="3">
    <source>
        <dbReference type="Proteomes" id="UP001272773"/>
    </source>
</evidence>
<proteinExistence type="predicted"/>
<protein>
    <recommendedName>
        <fullName evidence="1">Anti-bacteriophage protein A/HamA C-terminal domain-containing protein</fullName>
    </recommendedName>
</protein>
<comment type="caution">
    <text evidence="2">The sequence shown here is derived from an EMBL/GenBank/DDBJ whole genome shotgun (WGS) entry which is preliminary data.</text>
</comment>